<comment type="caution">
    <text evidence="1">The sequence shown here is derived from an EMBL/GenBank/DDBJ whole genome shotgun (WGS) entry which is preliminary data.</text>
</comment>
<proteinExistence type="predicted"/>
<dbReference type="InterPro" id="IPR009072">
    <property type="entry name" value="Histone-fold"/>
</dbReference>
<evidence type="ECO:0008006" key="3">
    <source>
        <dbReference type="Google" id="ProtNLM"/>
    </source>
</evidence>
<gene>
    <name evidence="1" type="ORF">ABL78_0005</name>
</gene>
<dbReference type="Proteomes" id="UP000038009">
    <property type="component" value="Unassembled WGS sequence"/>
</dbReference>
<organism evidence="1 2">
    <name type="scientific">Leptomonas seymouri</name>
    <dbReference type="NCBI Taxonomy" id="5684"/>
    <lineage>
        <taxon>Eukaryota</taxon>
        <taxon>Discoba</taxon>
        <taxon>Euglenozoa</taxon>
        <taxon>Kinetoplastea</taxon>
        <taxon>Metakinetoplastina</taxon>
        <taxon>Trypanosomatida</taxon>
        <taxon>Trypanosomatidae</taxon>
        <taxon>Leishmaniinae</taxon>
        <taxon>Leptomonas</taxon>
    </lineage>
</organism>
<dbReference type="AlphaFoldDB" id="A0A0N1ICI0"/>
<dbReference type="EMBL" id="LJSK01000001">
    <property type="protein sequence ID" value="KPI90772.1"/>
    <property type="molecule type" value="Genomic_DNA"/>
</dbReference>
<dbReference type="Gene3D" id="1.10.20.10">
    <property type="entry name" value="Histone, subunit A"/>
    <property type="match status" value="1"/>
</dbReference>
<keyword evidence="2" id="KW-1185">Reference proteome</keyword>
<evidence type="ECO:0000313" key="1">
    <source>
        <dbReference type="EMBL" id="KPI90772.1"/>
    </source>
</evidence>
<dbReference type="GO" id="GO:0046982">
    <property type="term" value="F:protein heterodimerization activity"/>
    <property type="evidence" value="ECO:0007669"/>
    <property type="project" value="InterPro"/>
</dbReference>
<name>A0A0N1ICI0_LEPSE</name>
<dbReference type="VEuPathDB" id="TriTrypDB:Lsey_0001_0050"/>
<reference evidence="1 2" key="1">
    <citation type="journal article" date="2015" name="PLoS Pathog.">
        <title>Leptomonas seymouri: Adaptations to the Dixenous Life Cycle Analyzed by Genome Sequencing, Transcriptome Profiling and Co-infection with Leishmania donovani.</title>
        <authorList>
            <person name="Kraeva N."/>
            <person name="Butenko A."/>
            <person name="Hlavacova J."/>
            <person name="Kostygov A."/>
            <person name="Myskova J."/>
            <person name="Grybchuk D."/>
            <person name="Lestinova T."/>
            <person name="Votypka J."/>
            <person name="Volf P."/>
            <person name="Opperdoes F."/>
            <person name="Flegontov P."/>
            <person name="Lukes J."/>
            <person name="Yurchenko V."/>
        </authorList>
    </citation>
    <scope>NUCLEOTIDE SEQUENCE [LARGE SCALE GENOMIC DNA]</scope>
    <source>
        <strain evidence="1 2">ATCC 30220</strain>
    </source>
</reference>
<protein>
    <recommendedName>
        <fullName evidence="3">Transcription factor CBF/NF-Y/archaeal histone domain-containing protein</fullName>
    </recommendedName>
</protein>
<sequence length="150" mass="15393">MIASPQTESATASELVIKDNTVVEDSAAAGDVPLLSNAASRVSNVNTELAAPKGPSTNVKARSLAAGQVNRIVDGALPEGMSVSRDARIALQKCATISLLYLASLADAERKAVGSSRTTLNVQDVRAALAAAGMAHLLPLMTAAPKRSRD</sequence>
<accession>A0A0N1ICI0</accession>
<dbReference type="CDD" id="cd22928">
    <property type="entry name" value="HFD_POLE3_DPB4"/>
    <property type="match status" value="1"/>
</dbReference>
<dbReference type="OrthoDB" id="1707486at2759"/>
<evidence type="ECO:0000313" key="2">
    <source>
        <dbReference type="Proteomes" id="UP000038009"/>
    </source>
</evidence>
<dbReference type="OMA" id="TNVKARS"/>
<dbReference type="SUPFAM" id="SSF47113">
    <property type="entry name" value="Histone-fold"/>
    <property type="match status" value="1"/>
</dbReference>